<evidence type="ECO:0000313" key="8">
    <source>
        <dbReference type="Proteomes" id="UP000517523"/>
    </source>
</evidence>
<dbReference type="PIRSF" id="PIRSF000103">
    <property type="entry name" value="HIBADH"/>
    <property type="match status" value="1"/>
</dbReference>
<organism evidence="7 8">
    <name type="scientific">Paenibacillus rhizosphaerae</name>
    <dbReference type="NCBI Taxonomy" id="297318"/>
    <lineage>
        <taxon>Bacteria</taxon>
        <taxon>Bacillati</taxon>
        <taxon>Bacillota</taxon>
        <taxon>Bacilli</taxon>
        <taxon>Bacillales</taxon>
        <taxon>Paenibacillaceae</taxon>
        <taxon>Paenibacillus</taxon>
    </lineage>
</organism>
<dbReference type="RefSeq" id="WP_246426680.1">
    <property type="nucleotide sequence ID" value="NZ_JACHXJ010000003.1"/>
</dbReference>
<dbReference type="Gene3D" id="3.40.50.720">
    <property type="entry name" value="NAD(P)-binding Rossmann-like Domain"/>
    <property type="match status" value="1"/>
</dbReference>
<gene>
    <name evidence="7" type="ORF">FHS19_003707</name>
</gene>
<feature type="domain" description="6-phosphogluconate dehydrogenase NADP-binding" evidence="5">
    <location>
        <begin position="7"/>
        <end position="159"/>
    </location>
</feature>
<dbReference type="InterPro" id="IPR051265">
    <property type="entry name" value="HIBADH-related_NP60_sf"/>
</dbReference>
<dbReference type="InterPro" id="IPR008927">
    <property type="entry name" value="6-PGluconate_DH-like_C_sf"/>
</dbReference>
<dbReference type="GO" id="GO:0051287">
    <property type="term" value="F:NAD binding"/>
    <property type="evidence" value="ECO:0007669"/>
    <property type="project" value="InterPro"/>
</dbReference>
<dbReference type="GO" id="GO:0050661">
    <property type="term" value="F:NADP binding"/>
    <property type="evidence" value="ECO:0007669"/>
    <property type="project" value="InterPro"/>
</dbReference>
<evidence type="ECO:0000259" key="6">
    <source>
        <dbReference type="Pfam" id="PF14833"/>
    </source>
</evidence>
<dbReference type="InterPro" id="IPR015815">
    <property type="entry name" value="HIBADH-related"/>
</dbReference>
<dbReference type="GO" id="GO:0016491">
    <property type="term" value="F:oxidoreductase activity"/>
    <property type="evidence" value="ECO:0007669"/>
    <property type="project" value="UniProtKB-KW"/>
</dbReference>
<dbReference type="InterPro" id="IPR013328">
    <property type="entry name" value="6PGD_dom2"/>
</dbReference>
<dbReference type="InterPro" id="IPR006115">
    <property type="entry name" value="6PGDH_NADP-bd"/>
</dbReference>
<evidence type="ECO:0000313" key="7">
    <source>
        <dbReference type="EMBL" id="MBB3129032.1"/>
    </source>
</evidence>
<dbReference type="EMBL" id="JACHXJ010000003">
    <property type="protein sequence ID" value="MBB3129032.1"/>
    <property type="molecule type" value="Genomic_DNA"/>
</dbReference>
<dbReference type="Gene3D" id="1.10.1040.10">
    <property type="entry name" value="N-(1-d-carboxylethyl)-l-norvaline Dehydrogenase, domain 2"/>
    <property type="match status" value="1"/>
</dbReference>
<reference evidence="7 8" key="1">
    <citation type="submission" date="2020-08" db="EMBL/GenBank/DDBJ databases">
        <title>Genomic Encyclopedia of Type Strains, Phase III (KMG-III): the genomes of soil and plant-associated and newly described type strains.</title>
        <authorList>
            <person name="Whitman W."/>
        </authorList>
    </citation>
    <scope>NUCLEOTIDE SEQUENCE [LARGE SCALE GENOMIC DNA]</scope>
    <source>
        <strain evidence="7 8">CECT 5831</strain>
    </source>
</reference>
<evidence type="ECO:0000256" key="3">
    <source>
        <dbReference type="ARBA" id="ARBA00023027"/>
    </source>
</evidence>
<feature type="domain" description="3-hydroxyisobutyrate dehydrogenase-like NAD-binding" evidence="6">
    <location>
        <begin position="170"/>
        <end position="275"/>
    </location>
</feature>
<dbReference type="Pfam" id="PF03446">
    <property type="entry name" value="NAD_binding_2"/>
    <property type="match status" value="1"/>
</dbReference>
<proteinExistence type="inferred from homology"/>
<dbReference type="SUPFAM" id="SSF51735">
    <property type="entry name" value="NAD(P)-binding Rossmann-fold domains"/>
    <property type="match status" value="1"/>
</dbReference>
<keyword evidence="3" id="KW-0520">NAD</keyword>
<keyword evidence="2" id="KW-0560">Oxidoreductase</keyword>
<dbReference type="PANTHER" id="PTHR43580">
    <property type="entry name" value="OXIDOREDUCTASE GLYR1-RELATED"/>
    <property type="match status" value="1"/>
</dbReference>
<dbReference type="AlphaFoldDB" id="A0A839TQN6"/>
<dbReference type="Proteomes" id="UP000517523">
    <property type="component" value="Unassembled WGS sequence"/>
</dbReference>
<comment type="caution">
    <text evidence="7">The sequence shown here is derived from an EMBL/GenBank/DDBJ whole genome shotgun (WGS) entry which is preliminary data.</text>
</comment>
<evidence type="ECO:0000259" key="5">
    <source>
        <dbReference type="Pfam" id="PF03446"/>
    </source>
</evidence>
<dbReference type="PANTHER" id="PTHR43580:SF2">
    <property type="entry name" value="CYTOKINE-LIKE NUCLEAR FACTOR N-PAC"/>
    <property type="match status" value="1"/>
</dbReference>
<protein>
    <submittedName>
        <fullName evidence="7">3-hydroxyisobutyrate dehydrogenase-like beta-hydroxyacid dehydrogenase</fullName>
    </submittedName>
</protein>
<evidence type="ECO:0000256" key="2">
    <source>
        <dbReference type="ARBA" id="ARBA00023002"/>
    </source>
</evidence>
<dbReference type="InterPro" id="IPR036291">
    <property type="entry name" value="NAD(P)-bd_dom_sf"/>
</dbReference>
<accession>A0A839TQN6</accession>
<dbReference type="InterPro" id="IPR029154">
    <property type="entry name" value="HIBADH-like_NADP-bd"/>
</dbReference>
<dbReference type="Pfam" id="PF14833">
    <property type="entry name" value="NAD_binding_11"/>
    <property type="match status" value="1"/>
</dbReference>
<evidence type="ECO:0000256" key="4">
    <source>
        <dbReference type="PIRSR" id="PIRSR000103-1"/>
    </source>
</evidence>
<dbReference type="SUPFAM" id="SSF48179">
    <property type="entry name" value="6-phosphogluconate dehydrogenase C-terminal domain-like"/>
    <property type="match status" value="1"/>
</dbReference>
<comment type="similarity">
    <text evidence="1">Belongs to the HIBADH-related family.</text>
</comment>
<feature type="active site" evidence="4">
    <location>
        <position position="176"/>
    </location>
</feature>
<evidence type="ECO:0000256" key="1">
    <source>
        <dbReference type="ARBA" id="ARBA00009080"/>
    </source>
</evidence>
<name>A0A839TQN6_9BACL</name>
<sequence length="277" mass="29444">MMNENETIGFIGLGSLGLPLATNLLDAGYPLVVHNRTASKAEPLIAQGARLASRPDEAVTAGGIVVTILWDDASVESIVMSDGFLEKLGKEGIHISMSTVSPDTSQKLAAVHAEHGSILVEAPIFGVPEAAAARQLSIPVAGPQQAKERVRPILEAMGGLNIFDFGEAAGAANQVKLVGNFMITSAVYTIREALSMVEKNGGDPKPVMDMLTQTLFNAPIYKRYGQMAAENMDHLFTQSHIPLKDVGIFKQASQRAGAPTPLSNLLYDLLSSEHKQG</sequence>